<dbReference type="EMBL" id="RWGY01000031">
    <property type="protein sequence ID" value="TVU15445.1"/>
    <property type="molecule type" value="Genomic_DNA"/>
</dbReference>
<sequence length="163" mass="18393">MEARSRRRRSSTRRGALAPWPWRAARDAAATRTAPWRPARAAATPPRAAEPLSANWFFHPRTEGLFHFHLAQESSRLMNLNGSANRIDEALHFYDTAGHVFTELVGSPYYVAPEQAVVRHEWIGDASEAAVEPVLGAWRQRVPMRGRMGSGRWKRGHVTLRCA</sequence>
<dbReference type="Proteomes" id="UP000324897">
    <property type="component" value="Unassembled WGS sequence"/>
</dbReference>
<organism evidence="1 2">
    <name type="scientific">Eragrostis curvula</name>
    <name type="common">weeping love grass</name>
    <dbReference type="NCBI Taxonomy" id="38414"/>
    <lineage>
        <taxon>Eukaryota</taxon>
        <taxon>Viridiplantae</taxon>
        <taxon>Streptophyta</taxon>
        <taxon>Embryophyta</taxon>
        <taxon>Tracheophyta</taxon>
        <taxon>Spermatophyta</taxon>
        <taxon>Magnoliopsida</taxon>
        <taxon>Liliopsida</taxon>
        <taxon>Poales</taxon>
        <taxon>Poaceae</taxon>
        <taxon>PACMAD clade</taxon>
        <taxon>Chloridoideae</taxon>
        <taxon>Eragrostideae</taxon>
        <taxon>Eragrostidinae</taxon>
        <taxon>Eragrostis</taxon>
    </lineage>
</organism>
<evidence type="ECO:0000313" key="1">
    <source>
        <dbReference type="EMBL" id="TVU15445.1"/>
    </source>
</evidence>
<keyword evidence="2" id="KW-1185">Reference proteome</keyword>
<evidence type="ECO:0000313" key="2">
    <source>
        <dbReference type="Proteomes" id="UP000324897"/>
    </source>
</evidence>
<name>A0A5J9TVW3_9POAL</name>
<accession>A0A5J9TVW3</accession>
<protein>
    <submittedName>
        <fullName evidence="1">Uncharacterized protein</fullName>
    </submittedName>
</protein>
<gene>
    <name evidence="1" type="ORF">EJB05_38966</name>
</gene>
<proteinExistence type="predicted"/>
<dbReference type="AlphaFoldDB" id="A0A5J9TVW3"/>
<feature type="non-terminal residue" evidence="1">
    <location>
        <position position="1"/>
    </location>
</feature>
<reference evidence="1 2" key="1">
    <citation type="journal article" date="2019" name="Sci. Rep.">
        <title>A high-quality genome of Eragrostis curvula grass provides insights into Poaceae evolution and supports new strategies to enhance forage quality.</title>
        <authorList>
            <person name="Carballo J."/>
            <person name="Santos B.A.C.M."/>
            <person name="Zappacosta D."/>
            <person name="Garbus I."/>
            <person name="Selva J.P."/>
            <person name="Gallo C.A."/>
            <person name="Diaz A."/>
            <person name="Albertini E."/>
            <person name="Caccamo M."/>
            <person name="Echenique V."/>
        </authorList>
    </citation>
    <scope>NUCLEOTIDE SEQUENCE [LARGE SCALE GENOMIC DNA]</scope>
    <source>
        <strain evidence="2">cv. Victoria</strain>
        <tissue evidence="1">Leaf</tissue>
    </source>
</reference>
<dbReference type="Gramene" id="TVU15445">
    <property type="protein sequence ID" value="TVU15445"/>
    <property type="gene ID" value="EJB05_38966"/>
</dbReference>
<comment type="caution">
    <text evidence="1">The sequence shown here is derived from an EMBL/GenBank/DDBJ whole genome shotgun (WGS) entry which is preliminary data.</text>
</comment>